<dbReference type="GO" id="GO:0006508">
    <property type="term" value="P:proteolysis"/>
    <property type="evidence" value="ECO:0007669"/>
    <property type="project" value="UniProtKB-KW"/>
</dbReference>
<organism evidence="11 12">
    <name type="scientific">Chara braunii</name>
    <name type="common">Braun's stonewort</name>
    <dbReference type="NCBI Taxonomy" id="69332"/>
    <lineage>
        <taxon>Eukaryota</taxon>
        <taxon>Viridiplantae</taxon>
        <taxon>Streptophyta</taxon>
        <taxon>Charophyceae</taxon>
        <taxon>Charales</taxon>
        <taxon>Characeae</taxon>
        <taxon>Chara</taxon>
    </lineage>
</organism>
<dbReference type="EMBL" id="BFEA01000869">
    <property type="protein sequence ID" value="GBG91082.1"/>
    <property type="molecule type" value="Genomic_DNA"/>
</dbReference>
<evidence type="ECO:0000313" key="12">
    <source>
        <dbReference type="Proteomes" id="UP000265515"/>
    </source>
</evidence>
<accession>A0A388M9D4</accession>
<reference evidence="11 12" key="1">
    <citation type="journal article" date="2018" name="Cell">
        <title>The Chara Genome: Secondary Complexity and Implications for Plant Terrestrialization.</title>
        <authorList>
            <person name="Nishiyama T."/>
            <person name="Sakayama H."/>
            <person name="Vries J.D."/>
            <person name="Buschmann H."/>
            <person name="Saint-Marcoux D."/>
            <person name="Ullrich K.K."/>
            <person name="Haas F.B."/>
            <person name="Vanderstraeten L."/>
            <person name="Becker D."/>
            <person name="Lang D."/>
            <person name="Vosolsobe S."/>
            <person name="Rombauts S."/>
            <person name="Wilhelmsson P.K.I."/>
            <person name="Janitza P."/>
            <person name="Kern R."/>
            <person name="Heyl A."/>
            <person name="Rumpler F."/>
            <person name="Villalobos L.I.A.C."/>
            <person name="Clay J.M."/>
            <person name="Skokan R."/>
            <person name="Toyoda A."/>
            <person name="Suzuki Y."/>
            <person name="Kagoshima H."/>
            <person name="Schijlen E."/>
            <person name="Tajeshwar N."/>
            <person name="Catarino B."/>
            <person name="Hetherington A.J."/>
            <person name="Saltykova A."/>
            <person name="Bonnot C."/>
            <person name="Breuninger H."/>
            <person name="Symeonidi A."/>
            <person name="Radhakrishnan G.V."/>
            <person name="Van Nieuwerburgh F."/>
            <person name="Deforce D."/>
            <person name="Chang C."/>
            <person name="Karol K.G."/>
            <person name="Hedrich R."/>
            <person name="Ulvskov P."/>
            <person name="Glockner G."/>
            <person name="Delwiche C.F."/>
            <person name="Petrasek J."/>
            <person name="Van de Peer Y."/>
            <person name="Friml J."/>
            <person name="Beilby M."/>
            <person name="Dolan L."/>
            <person name="Kohara Y."/>
            <person name="Sugano S."/>
            <person name="Fujiyama A."/>
            <person name="Delaux P.-M."/>
            <person name="Quint M."/>
            <person name="TheiBen G."/>
            <person name="Hagemann M."/>
            <person name="Harholt J."/>
            <person name="Dunand C."/>
            <person name="Zachgo S."/>
            <person name="Langdale J."/>
            <person name="Maumus F."/>
            <person name="Straeten D.V.D."/>
            <person name="Gould S.B."/>
            <person name="Rensing S.A."/>
        </authorList>
    </citation>
    <scope>NUCLEOTIDE SEQUENCE [LARGE SCALE GENOMIC DNA]</scope>
    <source>
        <strain evidence="11 12">S276</strain>
    </source>
</reference>
<keyword evidence="7" id="KW-1133">Transmembrane helix</keyword>
<dbReference type="GO" id="GO:0016020">
    <property type="term" value="C:membrane"/>
    <property type="evidence" value="ECO:0007669"/>
    <property type="project" value="UniProtKB-SubCell"/>
</dbReference>
<protein>
    <recommendedName>
        <fullName evidence="10">Peptidase A1 domain-containing protein</fullName>
    </recommendedName>
</protein>
<comment type="caution">
    <text evidence="11">The sequence shown here is derived from an EMBL/GenBank/DDBJ whole genome shotgun (WGS) entry which is preliminary data.</text>
</comment>
<evidence type="ECO:0000259" key="10">
    <source>
        <dbReference type="PROSITE" id="PS51767"/>
    </source>
</evidence>
<keyword evidence="3" id="KW-0645">Protease</keyword>
<dbReference type="Gene3D" id="2.40.70.10">
    <property type="entry name" value="Acid Proteases"/>
    <property type="match status" value="2"/>
</dbReference>
<feature type="region of interest" description="Disordered" evidence="9">
    <location>
        <begin position="48"/>
        <end position="82"/>
    </location>
</feature>
<dbReference type="PROSITE" id="PS51767">
    <property type="entry name" value="PEPTIDASE_A1"/>
    <property type="match status" value="1"/>
</dbReference>
<dbReference type="Pfam" id="PF14543">
    <property type="entry name" value="TAXi_N"/>
    <property type="match status" value="1"/>
</dbReference>
<keyword evidence="12" id="KW-1185">Reference proteome</keyword>
<evidence type="ECO:0000256" key="4">
    <source>
        <dbReference type="ARBA" id="ARBA00022692"/>
    </source>
</evidence>
<evidence type="ECO:0000256" key="2">
    <source>
        <dbReference type="ARBA" id="ARBA00007447"/>
    </source>
</evidence>
<evidence type="ECO:0000256" key="1">
    <source>
        <dbReference type="ARBA" id="ARBA00004370"/>
    </source>
</evidence>
<evidence type="ECO:0000256" key="9">
    <source>
        <dbReference type="SAM" id="MobiDB-lite"/>
    </source>
</evidence>
<dbReference type="SUPFAM" id="SSF50630">
    <property type="entry name" value="Acid proteases"/>
    <property type="match status" value="1"/>
</dbReference>
<keyword evidence="6" id="KW-0378">Hydrolase</keyword>
<gene>
    <name evidence="11" type="ORF">CBR_g51816</name>
</gene>
<dbReference type="Gramene" id="GBG91082">
    <property type="protein sequence ID" value="GBG91082"/>
    <property type="gene ID" value="CBR_g51816"/>
</dbReference>
<name>A0A388M9D4_CHABU</name>
<comment type="similarity">
    <text evidence="2">Belongs to the peptidase A1 family.</text>
</comment>
<dbReference type="PANTHER" id="PTHR13683:SF375">
    <property type="entry name" value="PEPTIDASE A1 DOMAIN-CONTAINING PROTEIN"/>
    <property type="match status" value="1"/>
</dbReference>
<keyword evidence="4" id="KW-0812">Transmembrane</keyword>
<dbReference type="InterPro" id="IPR021109">
    <property type="entry name" value="Peptidase_aspartic_dom_sf"/>
</dbReference>
<sequence length="476" mass="49308">MAVCLVLLASVPGSCRDLPSSSRSLTLPLRRSRPSVDALLRAQRRQLTLFPPPPSPSAPATGPASEPAEAGPTLPGGSPAPAVGSRVMGAITLRDMKNTFTVDVMMGTPPQPRSLKVGFNQYLSWTFCTGALPDKAVSPPFAMGTSSSLKYSACASASCQHLQTTQVATCATAKCDVARYDDDTQTDGITGQLVSDFVQFKGDPSSRFTFDGMACITSFTGEYLNFTADGVLGLGQSSGSFFASVTQQLQLPKILSLCFNSTGHTQRSASAFAGTNTEVDDGGGVVVGEPPAWITYPNGLLGSSTPLVAVEATAEAPVAFYAASTTGWSVGYDVVAPPAKPVVIFGSTSFLTIVPSITLTSIASAIQQATNSAPTEVPLGGGTMIFFASPLCSVDSFPDITLTFTGGAKLTAKPEDYTLVLKSRTGCVIVLGLASHPTMSSIILGMSMLQSQWLTFDMSVANSVLKIGTGPCSATI</sequence>
<dbReference type="OMA" id="YSACASA"/>
<evidence type="ECO:0000256" key="8">
    <source>
        <dbReference type="ARBA" id="ARBA00023136"/>
    </source>
</evidence>
<evidence type="ECO:0000313" key="11">
    <source>
        <dbReference type="EMBL" id="GBG91082.1"/>
    </source>
</evidence>
<comment type="subcellular location">
    <subcellularLocation>
        <location evidence="1">Membrane</location>
    </subcellularLocation>
</comment>
<evidence type="ECO:0000256" key="6">
    <source>
        <dbReference type="ARBA" id="ARBA00022801"/>
    </source>
</evidence>
<dbReference type="Pfam" id="PF14541">
    <property type="entry name" value="TAXi_C"/>
    <property type="match status" value="1"/>
</dbReference>
<dbReference type="Proteomes" id="UP000265515">
    <property type="component" value="Unassembled WGS sequence"/>
</dbReference>
<evidence type="ECO:0000256" key="3">
    <source>
        <dbReference type="ARBA" id="ARBA00022670"/>
    </source>
</evidence>
<dbReference type="GO" id="GO:0004190">
    <property type="term" value="F:aspartic-type endopeptidase activity"/>
    <property type="evidence" value="ECO:0007669"/>
    <property type="project" value="InterPro"/>
</dbReference>
<dbReference type="PANTHER" id="PTHR13683">
    <property type="entry name" value="ASPARTYL PROTEASES"/>
    <property type="match status" value="1"/>
</dbReference>
<feature type="domain" description="Peptidase A1" evidence="10">
    <location>
        <begin position="100"/>
        <end position="468"/>
    </location>
</feature>
<dbReference type="InterPro" id="IPR032799">
    <property type="entry name" value="TAXi_C"/>
</dbReference>
<evidence type="ECO:0000256" key="5">
    <source>
        <dbReference type="ARBA" id="ARBA00022729"/>
    </source>
</evidence>
<keyword evidence="8" id="KW-0472">Membrane</keyword>
<keyword evidence="5" id="KW-0732">Signal</keyword>
<dbReference type="AlphaFoldDB" id="A0A388M9D4"/>
<dbReference type="STRING" id="69332.A0A388M9D4"/>
<dbReference type="InterPro" id="IPR033121">
    <property type="entry name" value="PEPTIDASE_A1"/>
</dbReference>
<feature type="compositionally biased region" description="Low complexity" evidence="9">
    <location>
        <begin position="58"/>
        <end position="73"/>
    </location>
</feature>
<proteinExistence type="inferred from homology"/>
<evidence type="ECO:0000256" key="7">
    <source>
        <dbReference type="ARBA" id="ARBA00022989"/>
    </source>
</evidence>
<dbReference type="InterPro" id="IPR032861">
    <property type="entry name" value="TAXi_N"/>
</dbReference>
<dbReference type="InterPro" id="IPR001461">
    <property type="entry name" value="Aspartic_peptidase_A1"/>
</dbReference>